<dbReference type="InterPro" id="IPR011701">
    <property type="entry name" value="MFS"/>
</dbReference>
<evidence type="ECO:0000256" key="2">
    <source>
        <dbReference type="ARBA" id="ARBA00022448"/>
    </source>
</evidence>
<feature type="transmembrane region" description="Helical" evidence="6">
    <location>
        <begin position="320"/>
        <end position="345"/>
    </location>
</feature>
<feature type="transmembrane region" description="Helical" evidence="6">
    <location>
        <begin position="226"/>
        <end position="249"/>
    </location>
</feature>
<sequence>MKRNRALSAPFLRLYALTLLFFSANAMLTVIVPLRSEALGASGGEIGLIMGAYMFTCMFFRPWAGHLVHRHGPARVLRVLLVVNGGALMLYALSGLTGYLAARVLQGICTAFFSMALQMGVIDALPEEQRAQGLSMYSLFTYLPAVLGPLLAIWLWTYGGMGGFSGVIAVLALGTAALGLFMPLQMVPERMAETLPEEIRGTARDELATSWRGYLRTLGDNRALRVCGLLMLLASVVFGAVVTFVPLYAAEVTHGHAGVYLMIQAAVIVLARLLWSGRMPSDGRWRGARIGGICLLGAAGALLLALGAVAGPALGPPAFYAAPVLIGIAQALLYPTLTTYLTFALPRVTRNVGLGLFIATADLGIALGGMALGPLTDIVSYSAMYAVCALLALLAACAAWLSGRGRVPLGASHTQ</sequence>
<dbReference type="PANTHER" id="PTHR23531">
    <property type="entry name" value="QUINOLENE RESISTANCE PROTEIN NORA"/>
    <property type="match status" value="1"/>
</dbReference>
<gene>
    <name evidence="8" type="ORF">IDH44_20985</name>
</gene>
<dbReference type="AlphaFoldDB" id="A0A927BYC8"/>
<evidence type="ECO:0000256" key="5">
    <source>
        <dbReference type="ARBA" id="ARBA00023136"/>
    </source>
</evidence>
<dbReference type="EMBL" id="JACXIZ010000043">
    <property type="protein sequence ID" value="MBD2847674.1"/>
    <property type="molecule type" value="Genomic_DNA"/>
</dbReference>
<feature type="transmembrane region" description="Helical" evidence="6">
    <location>
        <begin position="134"/>
        <end position="156"/>
    </location>
</feature>
<reference evidence="8" key="1">
    <citation type="submission" date="2020-09" db="EMBL/GenBank/DDBJ databases">
        <title>A novel bacterium of genus Paenibacillus, isolated from South China Sea.</title>
        <authorList>
            <person name="Huang H."/>
            <person name="Mo K."/>
            <person name="Hu Y."/>
        </authorList>
    </citation>
    <scope>NUCLEOTIDE SEQUENCE</scope>
    <source>
        <strain evidence="8">IB182496</strain>
    </source>
</reference>
<evidence type="ECO:0000256" key="6">
    <source>
        <dbReference type="SAM" id="Phobius"/>
    </source>
</evidence>
<dbReference type="InterPro" id="IPR020846">
    <property type="entry name" value="MFS_dom"/>
</dbReference>
<feature type="domain" description="Major facilitator superfamily (MFS) profile" evidence="7">
    <location>
        <begin position="9"/>
        <end position="407"/>
    </location>
</feature>
<dbReference type="PANTHER" id="PTHR23531:SF2">
    <property type="entry name" value="PERMEASE"/>
    <property type="match status" value="1"/>
</dbReference>
<dbReference type="RefSeq" id="WP_190920780.1">
    <property type="nucleotide sequence ID" value="NZ_JACXIZ010000043.1"/>
</dbReference>
<dbReference type="InterPro" id="IPR036259">
    <property type="entry name" value="MFS_trans_sf"/>
</dbReference>
<evidence type="ECO:0000259" key="7">
    <source>
        <dbReference type="PROSITE" id="PS50850"/>
    </source>
</evidence>
<dbReference type="NCBIfam" id="NF047574">
    <property type="entry name" value="opine_export_Sa"/>
    <property type="match status" value="1"/>
</dbReference>
<feature type="transmembrane region" description="Helical" evidence="6">
    <location>
        <begin position="162"/>
        <end position="181"/>
    </location>
</feature>
<keyword evidence="3 6" id="KW-0812">Transmembrane</keyword>
<dbReference type="GO" id="GO:0005886">
    <property type="term" value="C:plasma membrane"/>
    <property type="evidence" value="ECO:0007669"/>
    <property type="project" value="UniProtKB-SubCell"/>
</dbReference>
<organism evidence="8 9">
    <name type="scientific">Paenibacillus sabuli</name>
    <dbReference type="NCBI Taxonomy" id="2772509"/>
    <lineage>
        <taxon>Bacteria</taxon>
        <taxon>Bacillati</taxon>
        <taxon>Bacillota</taxon>
        <taxon>Bacilli</taxon>
        <taxon>Bacillales</taxon>
        <taxon>Paenibacillaceae</taxon>
        <taxon>Paenibacillus</taxon>
    </lineage>
</organism>
<name>A0A927BYC8_9BACL</name>
<proteinExistence type="predicted"/>
<protein>
    <submittedName>
        <fullName evidence="8">MFS transporter</fullName>
    </submittedName>
</protein>
<evidence type="ECO:0000256" key="3">
    <source>
        <dbReference type="ARBA" id="ARBA00022692"/>
    </source>
</evidence>
<keyword evidence="4 6" id="KW-1133">Transmembrane helix</keyword>
<evidence type="ECO:0000256" key="4">
    <source>
        <dbReference type="ARBA" id="ARBA00022989"/>
    </source>
</evidence>
<feature type="transmembrane region" description="Helical" evidence="6">
    <location>
        <begin position="100"/>
        <end position="122"/>
    </location>
</feature>
<keyword evidence="9" id="KW-1185">Reference proteome</keyword>
<feature type="transmembrane region" description="Helical" evidence="6">
    <location>
        <begin position="76"/>
        <end position="94"/>
    </location>
</feature>
<accession>A0A927BYC8</accession>
<feature type="transmembrane region" description="Helical" evidence="6">
    <location>
        <begin position="378"/>
        <end position="401"/>
    </location>
</feature>
<dbReference type="Gene3D" id="1.20.1250.20">
    <property type="entry name" value="MFS general substrate transporter like domains"/>
    <property type="match status" value="1"/>
</dbReference>
<dbReference type="PROSITE" id="PS50850">
    <property type="entry name" value="MFS"/>
    <property type="match status" value="1"/>
</dbReference>
<feature type="transmembrane region" description="Helical" evidence="6">
    <location>
        <begin position="287"/>
        <end position="314"/>
    </location>
</feature>
<comment type="caution">
    <text evidence="8">The sequence shown here is derived from an EMBL/GenBank/DDBJ whole genome shotgun (WGS) entry which is preliminary data.</text>
</comment>
<feature type="transmembrane region" description="Helical" evidence="6">
    <location>
        <begin position="255"/>
        <end position="275"/>
    </location>
</feature>
<feature type="transmembrane region" description="Helical" evidence="6">
    <location>
        <begin position="352"/>
        <end position="372"/>
    </location>
</feature>
<dbReference type="InterPro" id="IPR052714">
    <property type="entry name" value="MFS_Exporter"/>
</dbReference>
<keyword evidence="2" id="KW-0813">Transport</keyword>
<evidence type="ECO:0000313" key="9">
    <source>
        <dbReference type="Proteomes" id="UP000621560"/>
    </source>
</evidence>
<comment type="subcellular location">
    <subcellularLocation>
        <location evidence="1">Cell membrane</location>
        <topology evidence="1">Multi-pass membrane protein</topology>
    </subcellularLocation>
</comment>
<evidence type="ECO:0000313" key="8">
    <source>
        <dbReference type="EMBL" id="MBD2847674.1"/>
    </source>
</evidence>
<feature type="transmembrane region" description="Helical" evidence="6">
    <location>
        <begin position="46"/>
        <end position="64"/>
    </location>
</feature>
<dbReference type="Proteomes" id="UP000621560">
    <property type="component" value="Unassembled WGS sequence"/>
</dbReference>
<dbReference type="GO" id="GO:0022857">
    <property type="term" value="F:transmembrane transporter activity"/>
    <property type="evidence" value="ECO:0007669"/>
    <property type="project" value="InterPro"/>
</dbReference>
<evidence type="ECO:0000256" key="1">
    <source>
        <dbReference type="ARBA" id="ARBA00004651"/>
    </source>
</evidence>
<dbReference type="SUPFAM" id="SSF103473">
    <property type="entry name" value="MFS general substrate transporter"/>
    <property type="match status" value="1"/>
</dbReference>
<feature type="transmembrane region" description="Helical" evidence="6">
    <location>
        <begin position="12"/>
        <end position="34"/>
    </location>
</feature>
<dbReference type="Pfam" id="PF07690">
    <property type="entry name" value="MFS_1"/>
    <property type="match status" value="1"/>
</dbReference>
<keyword evidence="5 6" id="KW-0472">Membrane</keyword>